<feature type="transmembrane region" description="Helical" evidence="1">
    <location>
        <begin position="95"/>
        <end position="113"/>
    </location>
</feature>
<feature type="transmembrane region" description="Helical" evidence="1">
    <location>
        <begin position="125"/>
        <end position="147"/>
    </location>
</feature>
<protein>
    <recommendedName>
        <fullName evidence="3">QueT transporter family protein</fullName>
    </recommendedName>
</protein>
<dbReference type="PANTHER" id="PTHR40044:SF1">
    <property type="entry name" value="INTEGRAL MEMBRANE PROTEIN"/>
    <property type="match status" value="1"/>
</dbReference>
<feature type="transmembrane region" description="Helical" evidence="1">
    <location>
        <begin position="6"/>
        <end position="25"/>
    </location>
</feature>
<dbReference type="Gene3D" id="1.10.1760.20">
    <property type="match status" value="1"/>
</dbReference>
<accession>A0A645CGG2</accession>
<feature type="transmembrane region" description="Helical" evidence="1">
    <location>
        <begin position="37"/>
        <end position="64"/>
    </location>
</feature>
<dbReference type="AlphaFoldDB" id="A0A645CGG2"/>
<proteinExistence type="predicted"/>
<reference evidence="2" key="1">
    <citation type="submission" date="2019-08" db="EMBL/GenBank/DDBJ databases">
        <authorList>
            <person name="Kucharzyk K."/>
            <person name="Murdoch R.W."/>
            <person name="Higgins S."/>
            <person name="Loffler F."/>
        </authorList>
    </citation>
    <scope>NUCLEOTIDE SEQUENCE</scope>
</reference>
<comment type="caution">
    <text evidence="2">The sequence shown here is derived from an EMBL/GenBank/DDBJ whole genome shotgun (WGS) entry which is preliminary data.</text>
</comment>
<dbReference type="InterPro" id="IPR010387">
    <property type="entry name" value="QueT"/>
</dbReference>
<dbReference type="Pfam" id="PF06177">
    <property type="entry name" value="QueT"/>
    <property type="match status" value="1"/>
</dbReference>
<dbReference type="PIRSF" id="PIRSF031501">
    <property type="entry name" value="QueT"/>
    <property type="match status" value="1"/>
</dbReference>
<dbReference type="PANTHER" id="PTHR40044">
    <property type="entry name" value="INTEGRAL MEMBRANE PROTEIN-RELATED"/>
    <property type="match status" value="1"/>
</dbReference>
<keyword evidence="1" id="KW-0472">Membrane</keyword>
<evidence type="ECO:0000256" key="1">
    <source>
        <dbReference type="SAM" id="Phobius"/>
    </source>
</evidence>
<sequence length="162" mass="18111">MKITLRQLTLSGMLAAYYVLVSYLLQPISYGPMQFRLAEVMTVLPMLFPEAIFGLGIGCFFVNLSSPFGIYDWGFGTLATVLAACLTYRFRRNRFLALSMPVWINGIIVGAYVSSLLSLPFWSTALYISLSQAIIVFGLGTPLLLFLQRTRYAKKQDSSSLH</sequence>
<keyword evidence="1" id="KW-0812">Transmembrane</keyword>
<evidence type="ECO:0000313" key="2">
    <source>
        <dbReference type="EMBL" id="MPM76040.1"/>
    </source>
</evidence>
<dbReference type="EMBL" id="VSSQ01027032">
    <property type="protein sequence ID" value="MPM76040.1"/>
    <property type="molecule type" value="Genomic_DNA"/>
</dbReference>
<gene>
    <name evidence="2" type="ORF">SDC9_123035</name>
</gene>
<organism evidence="2">
    <name type="scientific">bioreactor metagenome</name>
    <dbReference type="NCBI Taxonomy" id="1076179"/>
    <lineage>
        <taxon>unclassified sequences</taxon>
        <taxon>metagenomes</taxon>
        <taxon>ecological metagenomes</taxon>
    </lineage>
</organism>
<evidence type="ECO:0008006" key="3">
    <source>
        <dbReference type="Google" id="ProtNLM"/>
    </source>
</evidence>
<keyword evidence="1" id="KW-1133">Transmembrane helix</keyword>
<name>A0A645CGG2_9ZZZZ</name>